<evidence type="ECO:0000256" key="1">
    <source>
        <dbReference type="SAM" id="SignalP"/>
    </source>
</evidence>
<evidence type="ECO:0000313" key="3">
    <source>
        <dbReference type="Proteomes" id="UP001595872"/>
    </source>
</evidence>
<dbReference type="RefSeq" id="WP_378256811.1">
    <property type="nucleotide sequence ID" value="NZ_JBHSIT010000005.1"/>
</dbReference>
<organism evidence="2 3">
    <name type="scientific">Actinomadura gamaensis</name>
    <dbReference type="NCBI Taxonomy" id="1763541"/>
    <lineage>
        <taxon>Bacteria</taxon>
        <taxon>Bacillati</taxon>
        <taxon>Actinomycetota</taxon>
        <taxon>Actinomycetes</taxon>
        <taxon>Streptosporangiales</taxon>
        <taxon>Thermomonosporaceae</taxon>
        <taxon>Actinomadura</taxon>
    </lineage>
</organism>
<dbReference type="SUPFAM" id="SSF49785">
    <property type="entry name" value="Galactose-binding domain-like"/>
    <property type="match status" value="1"/>
</dbReference>
<feature type="chain" id="PRO_5046006484" evidence="1">
    <location>
        <begin position="39"/>
        <end position="503"/>
    </location>
</feature>
<proteinExistence type="predicted"/>
<name>A0ABV9TYU0_9ACTN</name>
<dbReference type="InterPro" id="IPR008979">
    <property type="entry name" value="Galactose-bd-like_sf"/>
</dbReference>
<dbReference type="SUPFAM" id="SSF51445">
    <property type="entry name" value="(Trans)glycosidases"/>
    <property type="match status" value="1"/>
</dbReference>
<dbReference type="Gene3D" id="3.20.20.80">
    <property type="entry name" value="Glycosidases"/>
    <property type="match status" value="1"/>
</dbReference>
<dbReference type="Proteomes" id="UP001595872">
    <property type="component" value="Unassembled WGS sequence"/>
</dbReference>
<accession>A0ABV9TYU0</accession>
<evidence type="ECO:0000313" key="2">
    <source>
        <dbReference type="EMBL" id="MFC4909357.1"/>
    </source>
</evidence>
<gene>
    <name evidence="2" type="ORF">ACFPCY_18690</name>
</gene>
<dbReference type="InterPro" id="IPR017853">
    <property type="entry name" value="GH"/>
</dbReference>
<feature type="signal peptide" evidence="1">
    <location>
        <begin position="1"/>
        <end position="38"/>
    </location>
</feature>
<comment type="caution">
    <text evidence="2">The sequence shown here is derived from an EMBL/GenBank/DDBJ whole genome shotgun (WGS) entry which is preliminary data.</text>
</comment>
<protein>
    <submittedName>
        <fullName evidence="2">Uncharacterized protein</fullName>
    </submittedName>
</protein>
<reference evidence="3" key="1">
    <citation type="journal article" date="2019" name="Int. J. Syst. Evol. Microbiol.">
        <title>The Global Catalogue of Microorganisms (GCM) 10K type strain sequencing project: providing services to taxonomists for standard genome sequencing and annotation.</title>
        <authorList>
            <consortium name="The Broad Institute Genomics Platform"/>
            <consortium name="The Broad Institute Genome Sequencing Center for Infectious Disease"/>
            <person name="Wu L."/>
            <person name="Ma J."/>
        </authorList>
    </citation>
    <scope>NUCLEOTIDE SEQUENCE [LARGE SCALE GENOMIC DNA]</scope>
    <source>
        <strain evidence="3">KLKA75</strain>
    </source>
</reference>
<dbReference type="Gene3D" id="2.60.120.260">
    <property type="entry name" value="Galactose-binding domain-like"/>
    <property type="match status" value="1"/>
</dbReference>
<keyword evidence="3" id="KW-1185">Reference proteome</keyword>
<dbReference type="EMBL" id="JBHSIT010000005">
    <property type="protein sequence ID" value="MFC4909357.1"/>
    <property type="molecule type" value="Genomic_DNA"/>
</dbReference>
<keyword evidence="1" id="KW-0732">Signal</keyword>
<sequence>MPAPWSAGPRPRRAAGACAAAALTATAVCLSASPPGPAAATAPTAAIARPATATADPLFGANMSFYNANDSLATNADTQALFRSWGLPFIRVPLRAAFDGGATVTDAQLLTALKAVRTVGATPVLILRGPGGGRTTGAITATDTHLLDLVHQVFGDGTAYLEFGNEPDLAANPPVTADAYTAAWNAVIPTLKARYPSAGYKYVGPVTSRVDHSYVDYLATFVAGAVPKPDLLSWHEYVCDSKAAGWQDTCTGNLPHWQTHVTNVEDAVTAKLGHPLDYIVSEWNIDPNATGPVYTDGANAPYLAKWTTTALATLRALTPAPKATMIYTATDHGDFALVKGSTTLTAQGPAFHDAMTSSPPTTPPTTPPGAVTVGFEDGTTQGWSGYYGNAGPAVTTDLAYEGTHALHFTQNTNGHTAVGTTTNLTPGATITYHVHATQPTTVTPFTRDPNYTPTLTTPTTLTPNQWTTITWHTPTTTTTKAIGLDADPGTGTITIDALTWPTS</sequence>